<dbReference type="EMBL" id="LQXA01000007">
    <property type="protein sequence ID" value="KZC96315.1"/>
    <property type="molecule type" value="Genomic_DNA"/>
</dbReference>
<dbReference type="STRING" id="31965.AWH51_03330"/>
<dbReference type="AlphaFoldDB" id="A0A154V4L9"/>
<feature type="region of interest" description="Disordered" evidence="1">
    <location>
        <begin position="37"/>
        <end position="94"/>
    </location>
</feature>
<keyword evidence="2" id="KW-0812">Transmembrane</keyword>
<name>A0A154V4L9_9MICO</name>
<feature type="compositionally biased region" description="Basic and acidic residues" evidence="1">
    <location>
        <begin position="37"/>
        <end position="52"/>
    </location>
</feature>
<gene>
    <name evidence="3" type="ORF">AWH51_03330</name>
</gene>
<evidence type="ECO:0000256" key="1">
    <source>
        <dbReference type="SAM" id="MobiDB-lite"/>
    </source>
</evidence>
<dbReference type="RefSeq" id="WP_063070361.1">
    <property type="nucleotide sequence ID" value="NZ_LQXA01000007.1"/>
</dbReference>
<evidence type="ECO:0000313" key="3">
    <source>
        <dbReference type="EMBL" id="KZC96315.1"/>
    </source>
</evidence>
<sequence length="250" mass="26353">MDDDDRRAEIAELVELRRRVFGPDAEPGDADALARLRELEGRGRARRERTADPEAGDGDDPRTDDPGTDDDPHVDDARDGGPADAPPRHGARRPRIRPRLAAVWAASVVIAALASAGATAWWLDDDRDTVAELALEPPPVPDNATYLSVDTGTIAKGSLFAPFHGISVARVPMIESSTGVEEICLVAGPAEQDGAVSGPAGCATGAVPARTAIVITADQPQELRDAFPLGTTLTFELEADGETVRVRTVG</sequence>
<feature type="compositionally biased region" description="Basic and acidic residues" evidence="1">
    <location>
        <begin position="59"/>
        <end position="81"/>
    </location>
</feature>
<evidence type="ECO:0000256" key="2">
    <source>
        <dbReference type="SAM" id="Phobius"/>
    </source>
</evidence>
<comment type="caution">
    <text evidence="3">The sequence shown here is derived from an EMBL/GenBank/DDBJ whole genome shotgun (WGS) entry which is preliminary data.</text>
</comment>
<reference evidence="3 4" key="1">
    <citation type="submission" date="2016-01" db="EMBL/GenBank/DDBJ databases">
        <title>Draft genome sequence of Clavibacter michiganensis subsp. tessellarius DOAB 609.</title>
        <authorList>
            <person name="Tambong J.T."/>
        </authorList>
    </citation>
    <scope>NUCLEOTIDE SEQUENCE [LARGE SCALE GENOMIC DNA]</scope>
    <source>
        <strain evidence="3 4">DOAB 609</strain>
    </source>
</reference>
<accession>A0A154V4L9</accession>
<keyword evidence="2" id="KW-0472">Membrane</keyword>
<dbReference type="Proteomes" id="UP000076218">
    <property type="component" value="Unassembled WGS sequence"/>
</dbReference>
<proteinExistence type="predicted"/>
<feature type="transmembrane region" description="Helical" evidence="2">
    <location>
        <begin position="101"/>
        <end position="123"/>
    </location>
</feature>
<keyword evidence="2" id="KW-1133">Transmembrane helix</keyword>
<dbReference type="OrthoDB" id="5061092at2"/>
<organism evidence="3 4">
    <name type="scientific">Clavibacter tessellarius</name>
    <dbReference type="NCBI Taxonomy" id="31965"/>
    <lineage>
        <taxon>Bacteria</taxon>
        <taxon>Bacillati</taxon>
        <taxon>Actinomycetota</taxon>
        <taxon>Actinomycetes</taxon>
        <taxon>Micrococcales</taxon>
        <taxon>Microbacteriaceae</taxon>
        <taxon>Clavibacter</taxon>
    </lineage>
</organism>
<evidence type="ECO:0000313" key="4">
    <source>
        <dbReference type="Proteomes" id="UP000076218"/>
    </source>
</evidence>
<protein>
    <submittedName>
        <fullName evidence="3">Uncharacterized protein</fullName>
    </submittedName>
</protein>